<evidence type="ECO:0000256" key="1">
    <source>
        <dbReference type="SAM" id="MobiDB-lite"/>
    </source>
</evidence>
<dbReference type="InterPro" id="IPR050373">
    <property type="entry name" value="Fibrinogen_C-term_domain"/>
</dbReference>
<dbReference type="NCBIfam" id="NF040941">
    <property type="entry name" value="GGGWT_bact"/>
    <property type="match status" value="1"/>
</dbReference>
<dbReference type="Pfam" id="PF00147">
    <property type="entry name" value="Fibrinogen_C"/>
    <property type="match status" value="1"/>
</dbReference>
<dbReference type="STRING" id="7209.A0A1I7V8Q1"/>
<dbReference type="SUPFAM" id="SSF56496">
    <property type="entry name" value="Fibrinogen C-terminal domain-like"/>
    <property type="match status" value="1"/>
</dbReference>
<accession>A0A1I7V8Q1</accession>
<dbReference type="WBParaSite" id="EN70_11070">
    <property type="protein sequence ID" value="EN70_11070"/>
    <property type="gene ID" value="EN70_11070"/>
</dbReference>
<reference evidence="5" key="2">
    <citation type="submission" date="2016-11" db="UniProtKB">
        <authorList>
            <consortium name="WormBaseParasite"/>
        </authorList>
    </citation>
    <scope>IDENTIFICATION</scope>
</reference>
<feature type="transmembrane region" description="Helical" evidence="2">
    <location>
        <begin position="38"/>
        <end position="60"/>
    </location>
</feature>
<feature type="compositionally biased region" description="Acidic residues" evidence="1">
    <location>
        <begin position="206"/>
        <end position="215"/>
    </location>
</feature>
<feature type="region of interest" description="Disordered" evidence="1">
    <location>
        <begin position="192"/>
        <end position="215"/>
    </location>
</feature>
<dbReference type="PROSITE" id="PS51406">
    <property type="entry name" value="FIBRINOGEN_C_2"/>
    <property type="match status" value="1"/>
</dbReference>
<dbReference type="Gene3D" id="3.90.215.10">
    <property type="entry name" value="Gamma Fibrinogen, chain A, domain 1"/>
    <property type="match status" value="1"/>
</dbReference>
<sequence length="453" mass="51037">MREYNNQDVKINENELDPCIAAEIRMKKALFSQRTRRYLLFLFIFIATVILFSVLLYFLLSRTSSKGTLQQQTNVSSLLSEINPKISHTSQNSLIASSSTIVINDSLAGIIDEPSPKVIEIDDNAFHENPMDNIDSISNSWSTATITATVTTTVTATVAASENIAKTSHLLMQPTSNTGINTTTVSPLIRIDKQTGESTTPPSFIDNDDEDDDDKAEDCKALLDKGKTENGIYQLFLPKIGKFNALCDMITNGGGWTVIQKRKNGQIYFANRTWNEYVNGFGELTSSFWLGLDKMHALIAKDNGNPVTLRIELRGDLCEDKIGCSKQPDGYWWGEWDFKIGDASEKYTLSISSALAGNLSERTTTDRFHYMNNGKSFTTIDQDNDKFQGNCAQFRDFGGWWHNDCGYVALNGRYGDRTSKMRNMFWFYGSGTRPFINYYIKPRESEMKLRSKS</sequence>
<dbReference type="PANTHER" id="PTHR19143:SF445">
    <property type="entry name" value="FIBRINOGEN C-TERMINAL DOMAIN-CONTAINING PROTEIN"/>
    <property type="match status" value="1"/>
</dbReference>
<dbReference type="Proteomes" id="UP000095285">
    <property type="component" value="Unassembled WGS sequence"/>
</dbReference>
<dbReference type="InterPro" id="IPR014716">
    <property type="entry name" value="Fibrinogen_a/b/g_C_1"/>
</dbReference>
<keyword evidence="2" id="KW-1133">Transmembrane helix</keyword>
<proteinExistence type="predicted"/>
<evidence type="ECO:0000313" key="4">
    <source>
        <dbReference type="Proteomes" id="UP000095285"/>
    </source>
</evidence>
<dbReference type="InterPro" id="IPR002181">
    <property type="entry name" value="Fibrinogen_a/b/g_C_dom"/>
</dbReference>
<evidence type="ECO:0000256" key="2">
    <source>
        <dbReference type="SAM" id="Phobius"/>
    </source>
</evidence>
<keyword evidence="2" id="KW-0472">Membrane</keyword>
<evidence type="ECO:0000313" key="5">
    <source>
        <dbReference type="WBParaSite" id="EN70_11070"/>
    </source>
</evidence>
<dbReference type="GO" id="GO:0005615">
    <property type="term" value="C:extracellular space"/>
    <property type="evidence" value="ECO:0007669"/>
    <property type="project" value="TreeGrafter"/>
</dbReference>
<feature type="domain" description="Fibrinogen C-terminal" evidence="3">
    <location>
        <begin position="210"/>
        <end position="453"/>
    </location>
</feature>
<dbReference type="SMART" id="SM00186">
    <property type="entry name" value="FBG"/>
    <property type="match status" value="1"/>
</dbReference>
<dbReference type="PANTHER" id="PTHR19143">
    <property type="entry name" value="FIBRINOGEN/TENASCIN/ANGIOPOEITIN"/>
    <property type="match status" value="1"/>
</dbReference>
<dbReference type="InterPro" id="IPR036056">
    <property type="entry name" value="Fibrinogen-like_C"/>
</dbReference>
<evidence type="ECO:0000259" key="3">
    <source>
        <dbReference type="PROSITE" id="PS51406"/>
    </source>
</evidence>
<protein>
    <submittedName>
        <fullName evidence="5">Fibrinogen C-terminal domain-containing protein</fullName>
    </submittedName>
</protein>
<keyword evidence="2" id="KW-0812">Transmembrane</keyword>
<keyword evidence="4" id="KW-1185">Reference proteome</keyword>
<reference evidence="4" key="1">
    <citation type="submission" date="2012-04" db="EMBL/GenBank/DDBJ databases">
        <title>The Genome Sequence of Loa loa.</title>
        <authorList>
            <consortium name="The Broad Institute Genome Sequencing Platform"/>
            <consortium name="Broad Institute Genome Sequencing Center for Infectious Disease"/>
            <person name="Nutman T.B."/>
            <person name="Fink D.L."/>
            <person name="Russ C."/>
            <person name="Young S."/>
            <person name="Zeng Q."/>
            <person name="Gargeya S."/>
            <person name="Alvarado L."/>
            <person name="Berlin A."/>
            <person name="Chapman S.B."/>
            <person name="Chen Z."/>
            <person name="Freedman E."/>
            <person name="Gellesch M."/>
            <person name="Goldberg J."/>
            <person name="Griggs A."/>
            <person name="Gujja S."/>
            <person name="Heilman E.R."/>
            <person name="Heiman D."/>
            <person name="Howarth C."/>
            <person name="Mehta T."/>
            <person name="Neiman D."/>
            <person name="Pearson M."/>
            <person name="Roberts A."/>
            <person name="Saif S."/>
            <person name="Shea T."/>
            <person name="Shenoy N."/>
            <person name="Sisk P."/>
            <person name="Stolte C."/>
            <person name="Sykes S."/>
            <person name="White J."/>
            <person name="Yandava C."/>
            <person name="Haas B."/>
            <person name="Henn M.R."/>
            <person name="Nusbaum C."/>
            <person name="Birren B."/>
        </authorList>
    </citation>
    <scope>NUCLEOTIDE SEQUENCE [LARGE SCALE GENOMIC DNA]</scope>
</reference>
<dbReference type="AlphaFoldDB" id="A0A1I7V8Q1"/>
<organism evidence="4 5">
    <name type="scientific">Loa loa</name>
    <name type="common">Eye worm</name>
    <name type="synonym">Filaria loa</name>
    <dbReference type="NCBI Taxonomy" id="7209"/>
    <lineage>
        <taxon>Eukaryota</taxon>
        <taxon>Metazoa</taxon>
        <taxon>Ecdysozoa</taxon>
        <taxon>Nematoda</taxon>
        <taxon>Chromadorea</taxon>
        <taxon>Rhabditida</taxon>
        <taxon>Spirurina</taxon>
        <taxon>Spiruromorpha</taxon>
        <taxon>Filarioidea</taxon>
        <taxon>Onchocercidae</taxon>
        <taxon>Loa</taxon>
    </lineage>
</organism>
<name>A0A1I7V8Q1_LOALO</name>